<sequence>MNDFNSSDDFTKNNDTHVLAGPATRILIGGSGDTDTPINTGCTIRTPSLVQDANGNTVYDGVVYWSMSTSPHMPNFNITNTSARNCLITGPVTKSFSLTMKATYLNLTTSKTIPVKAIIPTTPKIETVSPPHNSEYIKEASITLKVKTTGIRPEEAHFYTVRYERPGGPGLGMGAAFPNFEVTTWANPAFPGVNTVYASLWDSRLNHEVSLATIKFTVV</sequence>
<dbReference type="Proteomes" id="UP000658390">
    <property type="component" value="Unassembled WGS sequence"/>
</dbReference>
<dbReference type="AlphaFoldDB" id="A0A8I1FY56"/>
<accession>A0A8I1FY56</accession>
<protein>
    <submittedName>
        <fullName evidence="1">Uncharacterized protein</fullName>
    </submittedName>
</protein>
<reference evidence="1" key="1">
    <citation type="submission" date="2020-12" db="EMBL/GenBank/DDBJ databases">
        <title>Antibiotic resistance and phylogeny of Pseudomonas spp. isolated over three decades from chicken meat in the Norwegian food chain.</title>
        <authorList>
            <person name="Moen B."/>
        </authorList>
    </citation>
    <scope>NUCLEOTIDE SEQUENCE</scope>
    <source>
        <strain evidence="1">MF6762</strain>
    </source>
</reference>
<proteinExistence type="predicted"/>
<evidence type="ECO:0000313" key="2">
    <source>
        <dbReference type="Proteomes" id="UP000658390"/>
    </source>
</evidence>
<dbReference type="RefSeq" id="WP_198822897.1">
    <property type="nucleotide sequence ID" value="NZ_JAEKCZ010000028.1"/>
</dbReference>
<evidence type="ECO:0000313" key="1">
    <source>
        <dbReference type="EMBL" id="MBJ2259314.1"/>
    </source>
</evidence>
<comment type="caution">
    <text evidence="1">The sequence shown here is derived from an EMBL/GenBank/DDBJ whole genome shotgun (WGS) entry which is preliminary data.</text>
</comment>
<organism evidence="1 2">
    <name type="scientific">Pseudomonas psychrophila</name>
    <dbReference type="NCBI Taxonomy" id="122355"/>
    <lineage>
        <taxon>Bacteria</taxon>
        <taxon>Pseudomonadati</taxon>
        <taxon>Pseudomonadota</taxon>
        <taxon>Gammaproteobacteria</taxon>
        <taxon>Pseudomonadales</taxon>
        <taxon>Pseudomonadaceae</taxon>
        <taxon>Pseudomonas</taxon>
    </lineage>
</organism>
<gene>
    <name evidence="1" type="ORF">JFT45_22685</name>
</gene>
<dbReference type="EMBL" id="JAEKCZ010000028">
    <property type="protein sequence ID" value="MBJ2259314.1"/>
    <property type="molecule type" value="Genomic_DNA"/>
</dbReference>
<name>A0A8I1FY56_9PSED</name>